<feature type="transmembrane region" description="Helical" evidence="7">
    <location>
        <begin position="107"/>
        <end position="124"/>
    </location>
</feature>
<sequence>MFGPASTDLLTSPTGPDALNDQGDGLVRGTAASSAEGRCRVARSHRIAVWDPEDAAAWDNGNRAIARRNLFWQVVNVHVAFSIWYLWSVMVLFMPQSVYGFSTGDKLLIGAVASLVGGLARIPYAMAANWFGGRNWTMFSAAVLLIPTAGAMVLLAHPGLPLWPYLLCAALTGLGGGNYSASLAKVDGLFPQRLKGFTLGLIGGMANLGSASIQAVGLVVLATVGHEAPYWVCAIYLVLLAAGGLGAALFMDNVVAHRTGLSLHNVRSIMSVPDTWAISFFYMCASGSFLGFAFAFGQVLAHNFTAAGESHGQASLHAAEIAFIGPLLGSVARIVGGKVSDRFGGGRVTLTVFVAAIAAGALLVGVSLQADIAKDRGADVTGLTMAGYIAGFIALFIFCGAAKGAVYKLIPSVFEERGLALGLGNGERHHWARVRSGALIGFAGAFGALGGVGIDLALRQSYDTEGTETPAFCIFLACYVLAAVLVWARYVRPQRRHASVRAVSREPTAEETVKT</sequence>
<keyword evidence="5 7" id="KW-0472">Membrane</keyword>
<feature type="transmembrane region" description="Helical" evidence="7">
    <location>
        <begin position="348"/>
        <end position="368"/>
    </location>
</feature>
<dbReference type="GO" id="GO:0016020">
    <property type="term" value="C:membrane"/>
    <property type="evidence" value="ECO:0007669"/>
    <property type="project" value="UniProtKB-SubCell"/>
</dbReference>
<feature type="region of interest" description="Disordered" evidence="6">
    <location>
        <begin position="1"/>
        <end position="23"/>
    </location>
</feature>
<evidence type="ECO:0000256" key="4">
    <source>
        <dbReference type="ARBA" id="ARBA00022989"/>
    </source>
</evidence>
<evidence type="ECO:0000256" key="3">
    <source>
        <dbReference type="ARBA" id="ARBA00022692"/>
    </source>
</evidence>
<evidence type="ECO:0000256" key="7">
    <source>
        <dbReference type="SAM" id="Phobius"/>
    </source>
</evidence>
<dbReference type="InterPro" id="IPR036259">
    <property type="entry name" value="MFS_trans_sf"/>
</dbReference>
<feature type="transmembrane region" description="Helical" evidence="7">
    <location>
        <begin position="136"/>
        <end position="156"/>
    </location>
</feature>
<feature type="transmembrane region" description="Helical" evidence="7">
    <location>
        <begin position="276"/>
        <end position="296"/>
    </location>
</feature>
<gene>
    <name evidence="8" type="ORF">MSEO_25990</name>
</gene>
<feature type="transmembrane region" description="Helical" evidence="7">
    <location>
        <begin position="380"/>
        <end position="402"/>
    </location>
</feature>
<dbReference type="PANTHER" id="PTHR23515">
    <property type="entry name" value="HIGH-AFFINITY NITRATE TRANSPORTER 2.3"/>
    <property type="match status" value="1"/>
</dbReference>
<protein>
    <submittedName>
        <fullName evidence="8">MFS transporter</fullName>
    </submittedName>
</protein>
<keyword evidence="3 7" id="KW-0812">Transmembrane</keyword>
<dbReference type="AlphaFoldDB" id="A0A7I7P0T0"/>
<keyword evidence="9" id="KW-1185">Reference proteome</keyword>
<evidence type="ECO:0000313" key="8">
    <source>
        <dbReference type="EMBL" id="BBY02100.1"/>
    </source>
</evidence>
<evidence type="ECO:0000256" key="6">
    <source>
        <dbReference type="SAM" id="MobiDB-lite"/>
    </source>
</evidence>
<name>A0A7I7P0T0_9MYCO</name>
<reference evidence="8 9" key="1">
    <citation type="journal article" date="2019" name="Emerg. Microbes Infect.">
        <title>Comprehensive subspecies identification of 175 nontuberculous mycobacteria species based on 7547 genomic profiles.</title>
        <authorList>
            <person name="Matsumoto Y."/>
            <person name="Kinjo T."/>
            <person name="Motooka D."/>
            <person name="Nabeya D."/>
            <person name="Jung N."/>
            <person name="Uechi K."/>
            <person name="Horii T."/>
            <person name="Iida T."/>
            <person name="Fujita J."/>
            <person name="Nakamura S."/>
        </authorList>
    </citation>
    <scope>NUCLEOTIDE SEQUENCE [LARGE SCALE GENOMIC DNA]</scope>
    <source>
        <strain evidence="8 9">JCM 16018</strain>
    </source>
</reference>
<organism evidence="8 9">
    <name type="scientific">Mycobacterium seoulense</name>
    <dbReference type="NCBI Taxonomy" id="386911"/>
    <lineage>
        <taxon>Bacteria</taxon>
        <taxon>Bacillati</taxon>
        <taxon>Actinomycetota</taxon>
        <taxon>Actinomycetes</taxon>
        <taxon>Mycobacteriales</taxon>
        <taxon>Mycobacteriaceae</taxon>
        <taxon>Mycobacterium</taxon>
    </lineage>
</organism>
<proteinExistence type="inferred from homology"/>
<feature type="transmembrane region" description="Helical" evidence="7">
    <location>
        <begin position="316"/>
        <end position="336"/>
    </location>
</feature>
<dbReference type="Pfam" id="PF07690">
    <property type="entry name" value="MFS_1"/>
    <property type="match status" value="1"/>
</dbReference>
<dbReference type="Proteomes" id="UP000466632">
    <property type="component" value="Chromosome"/>
</dbReference>
<evidence type="ECO:0000256" key="1">
    <source>
        <dbReference type="ARBA" id="ARBA00004141"/>
    </source>
</evidence>
<feature type="transmembrane region" description="Helical" evidence="7">
    <location>
        <begin position="162"/>
        <end position="184"/>
    </location>
</feature>
<dbReference type="InterPro" id="IPR044772">
    <property type="entry name" value="NO3_transporter"/>
</dbReference>
<dbReference type="GO" id="GO:0015112">
    <property type="term" value="F:nitrate transmembrane transporter activity"/>
    <property type="evidence" value="ECO:0007669"/>
    <property type="project" value="InterPro"/>
</dbReference>
<feature type="transmembrane region" description="Helical" evidence="7">
    <location>
        <begin position="70"/>
        <end position="87"/>
    </location>
</feature>
<evidence type="ECO:0000256" key="5">
    <source>
        <dbReference type="ARBA" id="ARBA00023136"/>
    </source>
</evidence>
<comment type="similarity">
    <text evidence="2">Belongs to the major facilitator superfamily. Nitrate/nitrite porter (TC 2.A.1.8) family.</text>
</comment>
<dbReference type="KEGG" id="mseo:MSEO_25990"/>
<dbReference type="SUPFAM" id="SSF103473">
    <property type="entry name" value="MFS general substrate transporter"/>
    <property type="match status" value="1"/>
</dbReference>
<dbReference type="EMBL" id="AP022582">
    <property type="protein sequence ID" value="BBY02100.1"/>
    <property type="molecule type" value="Genomic_DNA"/>
</dbReference>
<feature type="transmembrane region" description="Helical" evidence="7">
    <location>
        <begin position="196"/>
        <end position="222"/>
    </location>
</feature>
<accession>A0A7I7P0T0</accession>
<comment type="subcellular location">
    <subcellularLocation>
        <location evidence="1">Membrane</location>
        <topology evidence="1">Multi-pass membrane protein</topology>
    </subcellularLocation>
</comment>
<feature type="transmembrane region" description="Helical" evidence="7">
    <location>
        <begin position="469"/>
        <end position="491"/>
    </location>
</feature>
<evidence type="ECO:0000256" key="2">
    <source>
        <dbReference type="ARBA" id="ARBA00008432"/>
    </source>
</evidence>
<feature type="transmembrane region" description="Helical" evidence="7">
    <location>
        <begin position="228"/>
        <end position="255"/>
    </location>
</feature>
<evidence type="ECO:0000313" key="9">
    <source>
        <dbReference type="Proteomes" id="UP000466632"/>
    </source>
</evidence>
<dbReference type="Gene3D" id="1.20.1250.20">
    <property type="entry name" value="MFS general substrate transporter like domains"/>
    <property type="match status" value="1"/>
</dbReference>
<dbReference type="InterPro" id="IPR011701">
    <property type="entry name" value="MFS"/>
</dbReference>
<keyword evidence="4 7" id="KW-1133">Transmembrane helix</keyword>
<feature type="transmembrane region" description="Helical" evidence="7">
    <location>
        <begin position="438"/>
        <end position="457"/>
    </location>
</feature>